<evidence type="ECO:0000256" key="8">
    <source>
        <dbReference type="PROSITE-ProRule" id="PRU00282"/>
    </source>
</evidence>
<evidence type="ECO:0000256" key="5">
    <source>
        <dbReference type="ARBA" id="ARBA00022737"/>
    </source>
</evidence>
<evidence type="ECO:0000313" key="13">
    <source>
        <dbReference type="Proteomes" id="UP001515480"/>
    </source>
</evidence>
<dbReference type="PROSITE" id="PS50920">
    <property type="entry name" value="SOLCAR"/>
    <property type="match status" value="2"/>
</dbReference>
<reference evidence="12 13" key="1">
    <citation type="journal article" date="2024" name="Science">
        <title>Giant polyketide synthase enzymes in the biosynthesis of giant marine polyether toxins.</title>
        <authorList>
            <person name="Fallon T.R."/>
            <person name="Shende V.V."/>
            <person name="Wierzbicki I.H."/>
            <person name="Pendleton A.L."/>
            <person name="Watervoot N.F."/>
            <person name="Auber R.P."/>
            <person name="Gonzalez D.J."/>
            <person name="Wisecaver J.H."/>
            <person name="Moore B.S."/>
        </authorList>
    </citation>
    <scope>NUCLEOTIDE SEQUENCE [LARGE SCALE GENOMIC DNA]</scope>
    <source>
        <strain evidence="12 13">12B1</strain>
    </source>
</reference>
<evidence type="ECO:0000256" key="7">
    <source>
        <dbReference type="ARBA" id="ARBA00023136"/>
    </source>
</evidence>
<gene>
    <name evidence="12" type="ORF">AB1Y20_005803</name>
</gene>
<dbReference type="AlphaFoldDB" id="A0AB34J0G5"/>
<evidence type="ECO:0000256" key="3">
    <source>
        <dbReference type="ARBA" id="ARBA00022448"/>
    </source>
</evidence>
<comment type="similarity">
    <text evidence="2 9">Belongs to the mitochondrial carrier (TC 2.A.29) family.</text>
</comment>
<keyword evidence="6 10" id="KW-1133">Transmembrane helix</keyword>
<evidence type="ECO:0008006" key="14">
    <source>
        <dbReference type="Google" id="ProtNLM"/>
    </source>
</evidence>
<accession>A0AB34J0G5</accession>
<comment type="caution">
    <text evidence="12">The sequence shown here is derived from an EMBL/GenBank/DDBJ whole genome shotgun (WGS) entry which is preliminary data.</text>
</comment>
<feature type="transmembrane region" description="Helical" evidence="10">
    <location>
        <begin position="288"/>
        <end position="309"/>
    </location>
</feature>
<dbReference type="GO" id="GO:0016020">
    <property type="term" value="C:membrane"/>
    <property type="evidence" value="ECO:0007669"/>
    <property type="project" value="UniProtKB-SubCell"/>
</dbReference>
<proteinExistence type="inferred from homology"/>
<protein>
    <recommendedName>
        <fullName evidence="14">Mitochondrial carrier protein</fullName>
    </recommendedName>
</protein>
<dbReference type="EMBL" id="JBGBPQ010000014">
    <property type="protein sequence ID" value="KAL1510978.1"/>
    <property type="molecule type" value="Genomic_DNA"/>
</dbReference>
<keyword evidence="4 8" id="KW-0812">Transmembrane</keyword>
<evidence type="ECO:0000313" key="12">
    <source>
        <dbReference type="EMBL" id="KAL1510978.1"/>
    </source>
</evidence>
<evidence type="ECO:0000256" key="6">
    <source>
        <dbReference type="ARBA" id="ARBA00022989"/>
    </source>
</evidence>
<keyword evidence="13" id="KW-1185">Reference proteome</keyword>
<dbReference type="InterPro" id="IPR023395">
    <property type="entry name" value="MCP_dom_sf"/>
</dbReference>
<feature type="repeat" description="Solcar" evidence="8">
    <location>
        <begin position="75"/>
        <end position="182"/>
    </location>
</feature>
<dbReference type="Proteomes" id="UP001515480">
    <property type="component" value="Unassembled WGS sequence"/>
</dbReference>
<evidence type="ECO:0000256" key="2">
    <source>
        <dbReference type="ARBA" id="ARBA00006375"/>
    </source>
</evidence>
<feature type="repeat" description="Solcar" evidence="8">
    <location>
        <begin position="282"/>
        <end position="369"/>
    </location>
</feature>
<evidence type="ECO:0000256" key="10">
    <source>
        <dbReference type="SAM" id="Phobius"/>
    </source>
</evidence>
<keyword evidence="5" id="KW-0677">Repeat</keyword>
<dbReference type="InterPro" id="IPR018108">
    <property type="entry name" value="MCP_transmembrane"/>
</dbReference>
<keyword evidence="7 8" id="KW-0472">Membrane</keyword>
<dbReference type="Gene3D" id="1.50.40.10">
    <property type="entry name" value="Mitochondrial carrier domain"/>
    <property type="match status" value="2"/>
</dbReference>
<dbReference type="Pfam" id="PF00153">
    <property type="entry name" value="Mito_carr"/>
    <property type="match status" value="2"/>
</dbReference>
<evidence type="ECO:0000256" key="11">
    <source>
        <dbReference type="SAM" id="SignalP"/>
    </source>
</evidence>
<keyword evidence="11" id="KW-0732">Signal</keyword>
<evidence type="ECO:0000256" key="9">
    <source>
        <dbReference type="RuleBase" id="RU000488"/>
    </source>
</evidence>
<organism evidence="12 13">
    <name type="scientific">Prymnesium parvum</name>
    <name type="common">Toxic golden alga</name>
    <dbReference type="NCBI Taxonomy" id="97485"/>
    <lineage>
        <taxon>Eukaryota</taxon>
        <taxon>Haptista</taxon>
        <taxon>Haptophyta</taxon>
        <taxon>Prymnesiophyceae</taxon>
        <taxon>Prymnesiales</taxon>
        <taxon>Prymnesiaceae</taxon>
        <taxon>Prymnesium</taxon>
    </lineage>
</organism>
<name>A0AB34J0G5_PRYPA</name>
<evidence type="ECO:0000256" key="4">
    <source>
        <dbReference type="ARBA" id="ARBA00022692"/>
    </source>
</evidence>
<feature type="signal peptide" evidence="11">
    <location>
        <begin position="1"/>
        <end position="19"/>
    </location>
</feature>
<feature type="chain" id="PRO_5044240646" description="Mitochondrial carrier protein" evidence="11">
    <location>
        <begin position="20"/>
        <end position="372"/>
    </location>
</feature>
<keyword evidence="3 9" id="KW-0813">Transport</keyword>
<comment type="subcellular location">
    <subcellularLocation>
        <location evidence="1">Membrane</location>
        <topology evidence="1">Multi-pass membrane protein</topology>
    </subcellularLocation>
</comment>
<dbReference type="SUPFAM" id="SSF103506">
    <property type="entry name" value="Mitochondrial carrier"/>
    <property type="match status" value="1"/>
</dbReference>
<sequence>MALAILLVAPTAVLPPLLALLAYVPRIATPALDRGQTDALSSFSPCPLSDLTAPALPRRRTLPPRALVSDADSMSQLLHNGQAAFAASATATVFLHPLDTLKSRLQSDNYVVARTNPVRLVRRRLRASTDALPQDTATPADVTPDPRQRLFTGLYSGLGANVLKEAPDAAIYLAICEQLSHTLVSNTWFASHLGFTFFVTGAIGDAVGTIVRLPAEVACKRLQTGSSTSIPGALADVSLQSWLAAWSAILLRDVPLGGLQVACYRECHDWVHELTSMLSTAPDVLSDVLAGMLAGAIAAAITTPLDVIVTHMATSHADSKPGYGALQVGAELVREQGLMTLTRGMGLRVLYFAPLVGCFFGLYEYFRSLPLL</sequence>
<dbReference type="PANTHER" id="PTHR45667">
    <property type="entry name" value="S-ADENOSYLMETHIONINE MITOCHONDRIAL CARRIER PROTEIN"/>
    <property type="match status" value="1"/>
</dbReference>
<feature type="transmembrane region" description="Helical" evidence="10">
    <location>
        <begin position="349"/>
        <end position="366"/>
    </location>
</feature>
<evidence type="ECO:0000256" key="1">
    <source>
        <dbReference type="ARBA" id="ARBA00004141"/>
    </source>
</evidence>